<organism evidence="3 4">
    <name type="scientific">Polarella glacialis</name>
    <name type="common">Dinoflagellate</name>
    <dbReference type="NCBI Taxonomy" id="89957"/>
    <lineage>
        <taxon>Eukaryota</taxon>
        <taxon>Sar</taxon>
        <taxon>Alveolata</taxon>
        <taxon>Dinophyceae</taxon>
        <taxon>Suessiales</taxon>
        <taxon>Suessiaceae</taxon>
        <taxon>Polarella</taxon>
    </lineage>
</organism>
<name>A0A813JMM5_POLGL</name>
<feature type="chain" id="PRO_5033008726" description="Calcineurin-like phosphoesterase domain-containing protein" evidence="1">
    <location>
        <begin position="23"/>
        <end position="334"/>
    </location>
</feature>
<accession>A0A813JMM5</accession>
<dbReference type="EMBL" id="CAJNNW010026257">
    <property type="protein sequence ID" value="CAE8684007.1"/>
    <property type="molecule type" value="Genomic_DNA"/>
</dbReference>
<gene>
    <name evidence="3" type="ORF">PGLA2088_LOCUS23751</name>
</gene>
<dbReference type="AlphaFoldDB" id="A0A813JMM5"/>
<keyword evidence="1" id="KW-0732">Signal</keyword>
<protein>
    <recommendedName>
        <fullName evidence="2">Calcineurin-like phosphoesterase domain-containing protein</fullName>
    </recommendedName>
</protein>
<feature type="non-terminal residue" evidence="3">
    <location>
        <position position="1"/>
    </location>
</feature>
<evidence type="ECO:0000259" key="2">
    <source>
        <dbReference type="Pfam" id="PF00149"/>
    </source>
</evidence>
<dbReference type="Pfam" id="PF00149">
    <property type="entry name" value="Metallophos"/>
    <property type="match status" value="1"/>
</dbReference>
<evidence type="ECO:0000313" key="3">
    <source>
        <dbReference type="EMBL" id="CAE8684007.1"/>
    </source>
</evidence>
<comment type="caution">
    <text evidence="3">The sequence shown here is derived from an EMBL/GenBank/DDBJ whole genome shotgun (WGS) entry which is preliminary data.</text>
</comment>
<dbReference type="PANTHER" id="PTHR46546">
    <property type="entry name" value="SHEWANELLA-LIKE PROTEIN PHOSPHATASE 1"/>
    <property type="match status" value="1"/>
</dbReference>
<sequence length="334" mass="36211">PMRPSLLVIACLLLTVQHQAAGRQSDALSWGLGSRLVSVPDLHGDYDRTVDILVSAKLIDPGTLAWVGGNATLVQTGDIVDRGDHGKQIYELMFRLQDEAAQFGGSVVILMGNHELMNIQGDFRYVSTGDFADFGGHEERAAAWAPSGWLGQKVRRFPAAYSVGGVLFVHAGLSPIFLHPQGGESEADAARNIEALNQKLLQAVEQDPGSLDPVLGRDGPMWTRFFAGVEPPCEQVEEALHAAGAERMVVGHTIQQSALGTFRVRSACEGRLLLADTGISSAYGGEESYIEHDSRGGAVAVYPRSRVRDPLPRPSLALIRRHQLYHVLESMCLR</sequence>
<dbReference type="Proteomes" id="UP000626109">
    <property type="component" value="Unassembled WGS sequence"/>
</dbReference>
<proteinExistence type="predicted"/>
<evidence type="ECO:0000256" key="1">
    <source>
        <dbReference type="SAM" id="SignalP"/>
    </source>
</evidence>
<dbReference type="InterPro" id="IPR004843">
    <property type="entry name" value="Calcineurin-like_PHP"/>
</dbReference>
<feature type="domain" description="Calcineurin-like phosphoesterase" evidence="2">
    <location>
        <begin position="39"/>
        <end position="253"/>
    </location>
</feature>
<dbReference type="GO" id="GO:0016787">
    <property type="term" value="F:hydrolase activity"/>
    <property type="evidence" value="ECO:0007669"/>
    <property type="project" value="InterPro"/>
</dbReference>
<dbReference type="InterPro" id="IPR029052">
    <property type="entry name" value="Metallo-depent_PP-like"/>
</dbReference>
<evidence type="ECO:0000313" key="4">
    <source>
        <dbReference type="Proteomes" id="UP000626109"/>
    </source>
</evidence>
<reference evidence="3" key="1">
    <citation type="submission" date="2021-02" db="EMBL/GenBank/DDBJ databases">
        <authorList>
            <person name="Dougan E. K."/>
            <person name="Rhodes N."/>
            <person name="Thang M."/>
            <person name="Chan C."/>
        </authorList>
    </citation>
    <scope>NUCLEOTIDE SEQUENCE</scope>
</reference>
<dbReference type="SUPFAM" id="SSF56300">
    <property type="entry name" value="Metallo-dependent phosphatases"/>
    <property type="match status" value="1"/>
</dbReference>
<dbReference type="PANTHER" id="PTHR46546:SF4">
    <property type="entry name" value="SHEWANELLA-LIKE PROTEIN PHOSPHATASE 1"/>
    <property type="match status" value="1"/>
</dbReference>
<dbReference type="Gene3D" id="3.60.21.10">
    <property type="match status" value="1"/>
</dbReference>
<feature type="signal peptide" evidence="1">
    <location>
        <begin position="1"/>
        <end position="22"/>
    </location>
</feature>